<feature type="signal peptide" evidence="1">
    <location>
        <begin position="1"/>
        <end position="22"/>
    </location>
</feature>
<dbReference type="NCBIfam" id="NF008299">
    <property type="entry name" value="PRK11087.1"/>
    <property type="match status" value="1"/>
</dbReference>
<dbReference type="Proteomes" id="UP000516656">
    <property type="component" value="Chromosome 1"/>
</dbReference>
<dbReference type="Gene3D" id="3.30.70.2970">
    <property type="entry name" value="Protein of unknown function (DUF541), domain 2"/>
    <property type="match status" value="1"/>
</dbReference>
<reference evidence="4" key="2">
    <citation type="submission" date="2017-05" db="EMBL/GenBank/DDBJ databases">
        <title>Whole genome sequence of fish pathogenic bacteria, Photobacterium damselae subsp. piscicida, strain 91-197, isolated from hybrid striped bass (Morone sp.) in USA.</title>
        <authorList>
            <person name="Teru Y."/>
            <person name="Hikima J."/>
            <person name="Kono T."/>
            <person name="Sakai M."/>
            <person name="Takano T."/>
            <person name="Hawke J.P."/>
            <person name="Takeyama H."/>
            <person name="Aoki T."/>
        </authorList>
    </citation>
    <scope>NUCLEOTIDE SEQUENCE [LARGE SCALE GENOMIC DNA]</scope>
    <source>
        <strain evidence="4">91-197</strain>
    </source>
</reference>
<dbReference type="InterPro" id="IPR007497">
    <property type="entry name" value="SIMPL/DUF541"/>
</dbReference>
<reference evidence="2" key="1">
    <citation type="journal article" date="2017" name="Genome Announc.">
        <title>Whole-Genome Sequence of Photobacterium damselae subsp. piscicida Strain 91-197, Isolated from Hybrid Striped Bass (Morone sp.) in the United States.</title>
        <authorList>
            <person name="Teru Y."/>
            <person name="Hikima J."/>
            <person name="Kono T."/>
            <person name="Sakai M."/>
            <person name="Takano T."/>
            <person name="Hawke J.P."/>
            <person name="Takeyama H."/>
            <person name="Aoki T."/>
        </authorList>
    </citation>
    <scope>NUCLEOTIDE SEQUENCE</scope>
    <source>
        <strain evidence="2">91-197</strain>
    </source>
</reference>
<evidence type="ECO:0000313" key="3">
    <source>
        <dbReference type="EMBL" id="QOD56936.1"/>
    </source>
</evidence>
<gene>
    <name evidence="3" type="ORF">IC627_02415</name>
    <name evidence="2" type="ORF">PDPUS_1_02764</name>
</gene>
<dbReference type="PANTHER" id="PTHR34387">
    <property type="entry name" value="SLR1258 PROTEIN"/>
    <property type="match status" value="1"/>
</dbReference>
<organism evidence="2 4">
    <name type="scientific">Photobacterium damsela subsp. piscicida</name>
    <name type="common">Pasteurella piscicida</name>
    <dbReference type="NCBI Taxonomy" id="38294"/>
    <lineage>
        <taxon>Bacteria</taxon>
        <taxon>Pseudomonadati</taxon>
        <taxon>Pseudomonadota</taxon>
        <taxon>Gammaproteobacteria</taxon>
        <taxon>Vibrionales</taxon>
        <taxon>Vibrionaceae</taxon>
        <taxon>Photobacterium</taxon>
    </lineage>
</organism>
<dbReference type="Pfam" id="PF04402">
    <property type="entry name" value="SIMPL"/>
    <property type="match status" value="1"/>
</dbReference>
<evidence type="ECO:0000313" key="4">
    <source>
        <dbReference type="Proteomes" id="UP000218676"/>
    </source>
</evidence>
<dbReference type="PANTHER" id="PTHR34387:SF1">
    <property type="entry name" value="PERIPLASMIC IMMUNOGENIC PROTEIN"/>
    <property type="match status" value="1"/>
</dbReference>
<sequence>MKKTVLAAVLSMSSLLSINTMAADLSFPHLETQGSGEIVVQPDMAIFSVRVVETKATAKEAKEAADSAVAKFVERLTQVGVERSDINSANISLTPQYKYPKDAKPELTGYKASRQVTVTVHALDKLNTYLDDALGDGINRIDNIQLKVADEAKYQEQARQAAIKDAISTAKSLAQGFGDSLDGVWQISYRNDYRPQPYMVNFAAAPRSAMADEAAVNVSYNDAFIKIRDEVNVIFKLKDGAQ</sequence>
<dbReference type="RefSeq" id="WP_086957238.1">
    <property type="nucleotide sequence ID" value="NZ_AP018045.1"/>
</dbReference>
<dbReference type="GO" id="GO:0006974">
    <property type="term" value="P:DNA damage response"/>
    <property type="evidence" value="ECO:0007669"/>
    <property type="project" value="TreeGrafter"/>
</dbReference>
<accession>A0A1V1V5L9</accession>
<dbReference type="InterPro" id="IPR052022">
    <property type="entry name" value="26kDa_periplasmic_antigen"/>
</dbReference>
<proteinExistence type="predicted"/>
<evidence type="ECO:0000313" key="5">
    <source>
        <dbReference type="Proteomes" id="UP000516656"/>
    </source>
</evidence>
<dbReference type="AlphaFoldDB" id="A0A1V1V5L9"/>
<keyword evidence="1" id="KW-0732">Signal</keyword>
<feature type="chain" id="PRO_5041531137" evidence="1">
    <location>
        <begin position="23"/>
        <end position="242"/>
    </location>
</feature>
<reference evidence="3 5" key="3">
    <citation type="submission" date="2020-09" db="EMBL/GenBank/DDBJ databases">
        <title>Complete, closed and curated genome sequences of Photobacterium damselae subsp. piscicida isolates from Australia indicate localised evolution and additional plasmid-borne pathogenicity mechanisms.</title>
        <authorList>
            <person name="Baseggio L."/>
            <person name="Silayeva O."/>
            <person name="Buller N."/>
            <person name="Landos M."/>
            <person name="Engelstaedter J."/>
            <person name="Barnes A.C."/>
        </authorList>
    </citation>
    <scope>NUCLEOTIDE SEQUENCE [LARGE SCALE GENOMIC DNA]</scope>
    <source>
        <strain evidence="3 5">AS-16-0540-1</strain>
    </source>
</reference>
<dbReference type="Proteomes" id="UP000218676">
    <property type="component" value="Chromosome 1"/>
</dbReference>
<name>A0A1V1V5L9_PHODP</name>
<dbReference type="SMR" id="A0A1V1V5L9"/>
<protein>
    <submittedName>
        <fullName evidence="2">26 kDa periplasmic immunogenic protein</fullName>
    </submittedName>
    <submittedName>
        <fullName evidence="3">Oxidative stress defense protein</fullName>
    </submittedName>
</protein>
<dbReference type="Gene3D" id="3.30.110.170">
    <property type="entry name" value="Protein of unknown function (DUF541), domain 1"/>
    <property type="match status" value="1"/>
</dbReference>
<evidence type="ECO:0000313" key="2">
    <source>
        <dbReference type="EMBL" id="BAX54138.1"/>
    </source>
</evidence>
<dbReference type="EMBL" id="AP018045">
    <property type="protein sequence ID" value="BAX54138.1"/>
    <property type="molecule type" value="Genomic_DNA"/>
</dbReference>
<evidence type="ECO:0000256" key="1">
    <source>
        <dbReference type="SAM" id="SignalP"/>
    </source>
</evidence>
<dbReference type="EMBL" id="CP061854">
    <property type="protein sequence ID" value="QOD56936.1"/>
    <property type="molecule type" value="Genomic_DNA"/>
</dbReference>